<accession>A0A9P6FL82</accession>
<keyword evidence="1" id="KW-0175">Coiled coil</keyword>
<name>A0A9P6FL82_9FUNG</name>
<evidence type="ECO:0000259" key="2">
    <source>
        <dbReference type="Pfam" id="PF23347"/>
    </source>
</evidence>
<feature type="non-terminal residue" evidence="3">
    <location>
        <position position="259"/>
    </location>
</feature>
<dbReference type="EMBL" id="JAABOA010004795">
    <property type="protein sequence ID" value="KAF9577468.1"/>
    <property type="molecule type" value="Genomic_DNA"/>
</dbReference>
<dbReference type="PANTHER" id="PTHR21286">
    <property type="entry name" value="NUCLEAR PORE COMPLEX PROTEIN NUP160"/>
    <property type="match status" value="1"/>
</dbReference>
<evidence type="ECO:0000313" key="3">
    <source>
        <dbReference type="EMBL" id="KAF9577468.1"/>
    </source>
</evidence>
<feature type="domain" description="NUP160 C-terminal TPR" evidence="2">
    <location>
        <begin position="3"/>
        <end position="188"/>
    </location>
</feature>
<proteinExistence type="predicted"/>
<dbReference type="InterPro" id="IPR056536">
    <property type="entry name" value="TPR_NUP160_C"/>
</dbReference>
<sequence length="259" mass="29680">AMMMDARNTEVMLVQCGDYDEATSLALLYDLDLDVVFDFLVDKYLGALAVERDELLGKGGLYGASQSKTLQTDRTRSTAALLELQKYLDRHDSAKTNHRYRLGVVEKVLMKNADFHLQPWLTEHYLTHNPEDLIRLYLQYGALEKAAKFSSKTIQLAMKKEELISRHPNARWLPYSLLDEIFKSLAEEITQLGSRLQVAATAKNVLGVTNGFSRSESTQPTKRSAKAEEKRLETLKEIQRQLEEDMQLYLENVERESIF</sequence>
<dbReference type="GO" id="GO:0017056">
    <property type="term" value="F:structural constituent of nuclear pore"/>
    <property type="evidence" value="ECO:0007669"/>
    <property type="project" value="TreeGrafter"/>
</dbReference>
<dbReference type="AlphaFoldDB" id="A0A9P6FL82"/>
<organism evidence="3 4">
    <name type="scientific">Lunasporangiospora selenospora</name>
    <dbReference type="NCBI Taxonomy" id="979761"/>
    <lineage>
        <taxon>Eukaryota</taxon>
        <taxon>Fungi</taxon>
        <taxon>Fungi incertae sedis</taxon>
        <taxon>Mucoromycota</taxon>
        <taxon>Mortierellomycotina</taxon>
        <taxon>Mortierellomycetes</taxon>
        <taxon>Mortierellales</taxon>
        <taxon>Mortierellaceae</taxon>
        <taxon>Lunasporangiospora</taxon>
    </lineage>
</organism>
<dbReference type="OrthoDB" id="67716at2759"/>
<keyword evidence="4" id="KW-1185">Reference proteome</keyword>
<evidence type="ECO:0000313" key="4">
    <source>
        <dbReference type="Proteomes" id="UP000780801"/>
    </source>
</evidence>
<gene>
    <name evidence="3" type="ORF">BGW38_007299</name>
</gene>
<evidence type="ECO:0000256" key="1">
    <source>
        <dbReference type="SAM" id="Coils"/>
    </source>
</evidence>
<comment type="caution">
    <text evidence="3">The sequence shown here is derived from an EMBL/GenBank/DDBJ whole genome shotgun (WGS) entry which is preliminary data.</text>
</comment>
<feature type="coiled-coil region" evidence="1">
    <location>
        <begin position="224"/>
        <end position="252"/>
    </location>
</feature>
<dbReference type="Proteomes" id="UP000780801">
    <property type="component" value="Unassembled WGS sequence"/>
</dbReference>
<reference evidence="3" key="1">
    <citation type="journal article" date="2020" name="Fungal Divers.">
        <title>Resolving the Mortierellaceae phylogeny through synthesis of multi-gene phylogenetics and phylogenomics.</title>
        <authorList>
            <person name="Vandepol N."/>
            <person name="Liber J."/>
            <person name="Desiro A."/>
            <person name="Na H."/>
            <person name="Kennedy M."/>
            <person name="Barry K."/>
            <person name="Grigoriev I.V."/>
            <person name="Miller A.N."/>
            <person name="O'Donnell K."/>
            <person name="Stajich J.E."/>
            <person name="Bonito G."/>
        </authorList>
    </citation>
    <scope>NUCLEOTIDE SEQUENCE</scope>
    <source>
        <strain evidence="3">KOD1015</strain>
    </source>
</reference>
<protein>
    <recommendedName>
        <fullName evidence="2">NUP160 C-terminal TPR domain-containing protein</fullName>
    </recommendedName>
</protein>
<dbReference type="InterPro" id="IPR021717">
    <property type="entry name" value="Nucleoporin_Nup160"/>
</dbReference>
<dbReference type="Pfam" id="PF23347">
    <property type="entry name" value="TPR_Nup160_C"/>
    <property type="match status" value="1"/>
</dbReference>
<dbReference type="PANTHER" id="PTHR21286:SF0">
    <property type="entry name" value="NUCLEAR PORE COMPLEX PROTEIN NUP160"/>
    <property type="match status" value="1"/>
</dbReference>
<dbReference type="GO" id="GO:0005643">
    <property type="term" value="C:nuclear pore"/>
    <property type="evidence" value="ECO:0007669"/>
    <property type="project" value="TreeGrafter"/>
</dbReference>